<sequence>MGFFSKKRPVASSNYSEGDIFYTSSEGKYHTCKLLKSDPDSGTYHVLIYTTLDKLPTLSDLDHLGVSIYHAPIDRKGFSNPVLLTNKPVKSDDLIGYHEYLRQTQDPSDYIPLVNSYYQSGLVLTDAKLHEDAIDAYSKAIDLFPQFFEAIDNRAFCKMDLARWNEAIEDFHLSLQVNPDSVLAEFSIGECYFKMKDYPNAKSQFEKAQRIDPSHEAPRLFLDKVNKILNG</sequence>
<dbReference type="InterPro" id="IPR051685">
    <property type="entry name" value="Ycf3/AcsC/BcsC/TPR_MFPF"/>
</dbReference>
<reference evidence="4 5" key="1">
    <citation type="submission" date="2016-11" db="EMBL/GenBank/DDBJ databases">
        <authorList>
            <person name="Jaros S."/>
            <person name="Januszkiewicz K."/>
            <person name="Wedrychowicz H."/>
        </authorList>
    </citation>
    <scope>NUCLEOTIDE SEQUENCE [LARGE SCALE GENOMIC DNA]</scope>
    <source>
        <strain evidence="4 5">DSM 24574</strain>
    </source>
</reference>
<dbReference type="PANTHER" id="PTHR44943">
    <property type="entry name" value="CELLULOSE SYNTHASE OPERON PROTEIN C"/>
    <property type="match status" value="1"/>
</dbReference>
<keyword evidence="5" id="KW-1185">Reference proteome</keyword>
<keyword evidence="1" id="KW-0677">Repeat</keyword>
<name>A0A1M5L1N2_9BACT</name>
<evidence type="ECO:0000313" key="4">
    <source>
        <dbReference type="EMBL" id="SHG58927.1"/>
    </source>
</evidence>
<dbReference type="AlphaFoldDB" id="A0A1M5L1N2"/>
<evidence type="ECO:0000313" key="5">
    <source>
        <dbReference type="Proteomes" id="UP000184212"/>
    </source>
</evidence>
<dbReference type="EMBL" id="FQWQ01000001">
    <property type="protein sequence ID" value="SHG58927.1"/>
    <property type="molecule type" value="Genomic_DNA"/>
</dbReference>
<feature type="repeat" description="TPR" evidence="3">
    <location>
        <begin position="182"/>
        <end position="215"/>
    </location>
</feature>
<dbReference type="STRING" id="947013.SAMN04488109_0962"/>
<feature type="repeat" description="TPR" evidence="3">
    <location>
        <begin position="114"/>
        <end position="147"/>
    </location>
</feature>
<evidence type="ECO:0000256" key="2">
    <source>
        <dbReference type="ARBA" id="ARBA00022803"/>
    </source>
</evidence>
<dbReference type="Pfam" id="PF13181">
    <property type="entry name" value="TPR_8"/>
    <property type="match status" value="2"/>
</dbReference>
<dbReference type="OrthoDB" id="9785181at2"/>
<dbReference type="InterPro" id="IPR011990">
    <property type="entry name" value="TPR-like_helical_dom_sf"/>
</dbReference>
<dbReference type="Proteomes" id="UP000184212">
    <property type="component" value="Unassembled WGS sequence"/>
</dbReference>
<keyword evidence="2 3" id="KW-0802">TPR repeat</keyword>
<evidence type="ECO:0000256" key="1">
    <source>
        <dbReference type="ARBA" id="ARBA00022737"/>
    </source>
</evidence>
<gene>
    <name evidence="4" type="ORF">SAMN04488109_0962</name>
</gene>
<accession>A0A1M5L1N2</accession>
<proteinExistence type="predicted"/>
<dbReference type="RefSeq" id="WP_073131562.1">
    <property type="nucleotide sequence ID" value="NZ_FQWQ01000001.1"/>
</dbReference>
<dbReference type="SUPFAM" id="SSF48452">
    <property type="entry name" value="TPR-like"/>
    <property type="match status" value="1"/>
</dbReference>
<protein>
    <submittedName>
        <fullName evidence="4">Tetratricopeptide repeat-containing protein</fullName>
    </submittedName>
</protein>
<dbReference type="InterPro" id="IPR019734">
    <property type="entry name" value="TPR_rpt"/>
</dbReference>
<evidence type="ECO:0000256" key="3">
    <source>
        <dbReference type="PROSITE-ProRule" id="PRU00339"/>
    </source>
</evidence>
<dbReference type="PANTHER" id="PTHR44943:SF4">
    <property type="entry name" value="TPR REPEAT-CONTAINING PROTEIN MJ0798"/>
    <property type="match status" value="1"/>
</dbReference>
<dbReference type="PROSITE" id="PS50005">
    <property type="entry name" value="TPR"/>
    <property type="match status" value="2"/>
</dbReference>
<organism evidence="4 5">
    <name type="scientific">Chryseolinea serpens</name>
    <dbReference type="NCBI Taxonomy" id="947013"/>
    <lineage>
        <taxon>Bacteria</taxon>
        <taxon>Pseudomonadati</taxon>
        <taxon>Bacteroidota</taxon>
        <taxon>Cytophagia</taxon>
        <taxon>Cytophagales</taxon>
        <taxon>Fulvivirgaceae</taxon>
        <taxon>Chryseolinea</taxon>
    </lineage>
</organism>
<dbReference type="SMART" id="SM00028">
    <property type="entry name" value="TPR"/>
    <property type="match status" value="3"/>
</dbReference>
<dbReference type="Gene3D" id="1.25.40.10">
    <property type="entry name" value="Tetratricopeptide repeat domain"/>
    <property type="match status" value="1"/>
</dbReference>